<dbReference type="PANTHER" id="PTHR46118">
    <property type="entry name" value="PROTEIN ABHD11"/>
    <property type="match status" value="1"/>
</dbReference>
<dbReference type="EMBL" id="FNXY01000003">
    <property type="protein sequence ID" value="SEI76307.1"/>
    <property type="molecule type" value="Genomic_DNA"/>
</dbReference>
<dbReference type="Gene3D" id="3.40.50.1820">
    <property type="entry name" value="alpha/beta hydrolase"/>
    <property type="match status" value="1"/>
</dbReference>
<dbReference type="SUPFAM" id="SSF53474">
    <property type="entry name" value="alpha/beta-Hydrolases"/>
    <property type="match status" value="1"/>
</dbReference>
<feature type="domain" description="AB hydrolase-1" evidence="2">
    <location>
        <begin position="13"/>
        <end position="242"/>
    </location>
</feature>
<dbReference type="OrthoDB" id="9808398at2"/>
<accession>A0A1H6TGR0</accession>
<proteinExistence type="predicted"/>
<protein>
    <submittedName>
        <fullName evidence="3">Pimeloyl-ACP methyl ester carboxylesterase</fullName>
    </submittedName>
</protein>
<dbReference type="STRING" id="408657.SAMN04487995_2084"/>
<dbReference type="PANTHER" id="PTHR46118:SF4">
    <property type="entry name" value="PROTEIN ABHD11"/>
    <property type="match status" value="1"/>
</dbReference>
<sequence>MQLNYKKIGETGKPLVILHGVFGFLDNWLTIGKTISEQGFIVYLVDQRHHGRSPHEGSLDFPTLAADLKEFLSQQNLDNPILLGHSMGGKTVMEYAVNNPDTLEKLVVVDIAPKQYPIHHTKLLKGLNALPVEEIETRQQADDFLSKYEPILAVRQFLLKNLYRKEEGGFDWRFNLPVLTSDMGKVGAEITASKPVETSTLFIRGAKSDYILDEDWDNILKIFPNAQLDTIENAGHWVQAEQPKVFVEHLLNYLNS</sequence>
<evidence type="ECO:0000313" key="3">
    <source>
        <dbReference type="EMBL" id="SEI76307.1"/>
    </source>
</evidence>
<dbReference type="AlphaFoldDB" id="A0A1H6TGR0"/>
<dbReference type="InterPro" id="IPR029058">
    <property type="entry name" value="AB_hydrolase_fold"/>
</dbReference>
<evidence type="ECO:0000259" key="2">
    <source>
        <dbReference type="Pfam" id="PF00561"/>
    </source>
</evidence>
<dbReference type="RefSeq" id="WP_090335094.1">
    <property type="nucleotide sequence ID" value="NZ_FNXY01000003.1"/>
</dbReference>
<reference evidence="3 4" key="1">
    <citation type="submission" date="2016-10" db="EMBL/GenBank/DDBJ databases">
        <authorList>
            <person name="de Groot N.N."/>
        </authorList>
    </citation>
    <scope>NUCLEOTIDE SEQUENCE [LARGE SCALE GENOMIC DNA]</scope>
    <source>
        <strain evidence="3 4">DSM 19938</strain>
    </source>
</reference>
<dbReference type="Proteomes" id="UP000199532">
    <property type="component" value="Unassembled WGS sequence"/>
</dbReference>
<name>A0A1H6TGR0_9BACT</name>
<dbReference type="Pfam" id="PF00561">
    <property type="entry name" value="Abhydrolase_1"/>
    <property type="match status" value="1"/>
</dbReference>
<organism evidence="3 4">
    <name type="scientific">Dyadobacter koreensis</name>
    <dbReference type="NCBI Taxonomy" id="408657"/>
    <lineage>
        <taxon>Bacteria</taxon>
        <taxon>Pseudomonadati</taxon>
        <taxon>Bacteroidota</taxon>
        <taxon>Cytophagia</taxon>
        <taxon>Cytophagales</taxon>
        <taxon>Spirosomataceae</taxon>
        <taxon>Dyadobacter</taxon>
    </lineage>
</organism>
<keyword evidence="1" id="KW-0378">Hydrolase</keyword>
<gene>
    <name evidence="3" type="ORF">SAMN04487995_2084</name>
</gene>
<evidence type="ECO:0000256" key="1">
    <source>
        <dbReference type="ARBA" id="ARBA00022801"/>
    </source>
</evidence>
<keyword evidence="4" id="KW-1185">Reference proteome</keyword>
<dbReference type="InterPro" id="IPR000073">
    <property type="entry name" value="AB_hydrolase_1"/>
</dbReference>
<evidence type="ECO:0000313" key="4">
    <source>
        <dbReference type="Proteomes" id="UP000199532"/>
    </source>
</evidence>
<dbReference type="GO" id="GO:0016787">
    <property type="term" value="F:hydrolase activity"/>
    <property type="evidence" value="ECO:0007669"/>
    <property type="project" value="UniProtKB-KW"/>
</dbReference>